<dbReference type="OrthoDB" id="9773060at2"/>
<keyword evidence="5" id="KW-0680">Restriction system</keyword>
<evidence type="ECO:0000313" key="12">
    <source>
        <dbReference type="Proteomes" id="UP000294558"/>
    </source>
</evidence>
<dbReference type="GO" id="GO:0032259">
    <property type="term" value="P:methylation"/>
    <property type="evidence" value="ECO:0007669"/>
    <property type="project" value="UniProtKB-KW"/>
</dbReference>
<dbReference type="InterPro" id="IPR001091">
    <property type="entry name" value="RM_Methyltransferase"/>
</dbReference>
<keyword evidence="4" id="KW-0949">S-adenosyl-L-methionine</keyword>
<dbReference type="GO" id="GO:0015667">
    <property type="term" value="F:site-specific DNA-methyltransferase (cytosine-N4-specific) activity"/>
    <property type="evidence" value="ECO:0007669"/>
    <property type="project" value="UniProtKB-EC"/>
</dbReference>
<sequence>MAESSVPARAPRATGDEPRRATTTSNFGVSKRESHDASGFYGRFEAPVLDDDDTVLDPKPVDEPLVCGDARDMHTVADGSVALVVTSPPYFAGKQYEEELERDGVPSSYLEYLDLLHDVFAECVRVLEPGGRIAVNVANLGRKPYRSLAADVIHILQDRLGLLLRGEIVWQKGAGASGSCAWGSFRTATNPVLRDVTERVIVASKGRFQRALSADERAKRDLPHRSTVSTEDFMALTLDVWQTPTESAKRVGHPAPFPVELPEKLIELYTFQDDLILDPFVGSGSTLVAASRLGRRYVGYDLDPGYLELAAARLDDEGHPIELIEERQAGSKERVQQVLEGAGFGSIEGPNVRIKGVGVTAPYVVHDRTETRWVVLIGGPFTRYRGGLNSADAVWRTLGHAHALRGAGERVLVLTSELPRRRTEFDQAIRSAGADALHDVIDVFDDDALERLARYADGTTESLPGFW</sequence>
<evidence type="ECO:0000256" key="9">
    <source>
        <dbReference type="SAM" id="MobiDB-lite"/>
    </source>
</evidence>
<gene>
    <name evidence="11" type="ORF">BDK89_4315</name>
</gene>
<dbReference type="Pfam" id="PF01555">
    <property type="entry name" value="N6_N4_Mtase"/>
    <property type="match status" value="1"/>
</dbReference>
<dbReference type="InterPro" id="IPR002941">
    <property type="entry name" value="DNA_methylase_N4/N6"/>
</dbReference>
<comment type="caution">
    <text evidence="11">The sequence shown here is derived from an EMBL/GenBank/DDBJ whole genome shotgun (WGS) entry which is preliminary data.</text>
</comment>
<protein>
    <recommendedName>
        <fullName evidence="8">Methyltransferase</fullName>
        <ecNumber evidence="8">2.1.1.-</ecNumber>
    </recommendedName>
</protein>
<dbReference type="CDD" id="cd02440">
    <property type="entry name" value="AdoMet_MTases"/>
    <property type="match status" value="1"/>
</dbReference>
<dbReference type="SUPFAM" id="SSF53335">
    <property type="entry name" value="S-adenosyl-L-methionine-dependent methyltransferases"/>
    <property type="match status" value="1"/>
</dbReference>
<dbReference type="PRINTS" id="PR00508">
    <property type="entry name" value="S21N4MTFRASE"/>
</dbReference>
<dbReference type="RefSeq" id="WP_133870889.1">
    <property type="nucleotide sequence ID" value="NZ_SOAU01000001.1"/>
</dbReference>
<feature type="domain" description="DNA methylase N-4/N-6" evidence="10">
    <location>
        <begin position="81"/>
        <end position="310"/>
    </location>
</feature>
<keyword evidence="3 11" id="KW-0808">Transferase</keyword>
<keyword evidence="6" id="KW-0238">DNA-binding</keyword>
<evidence type="ECO:0000256" key="2">
    <source>
        <dbReference type="ARBA" id="ARBA00022603"/>
    </source>
</evidence>
<evidence type="ECO:0000313" key="11">
    <source>
        <dbReference type="EMBL" id="TDT18684.1"/>
    </source>
</evidence>
<evidence type="ECO:0000256" key="4">
    <source>
        <dbReference type="ARBA" id="ARBA00022691"/>
    </source>
</evidence>
<comment type="similarity">
    <text evidence="1">Belongs to the N(4)/N(6)-methyltransferase family. N(4) subfamily.</text>
</comment>
<evidence type="ECO:0000256" key="1">
    <source>
        <dbReference type="ARBA" id="ARBA00010203"/>
    </source>
</evidence>
<name>A0A4R7I5V6_9ACTN</name>
<dbReference type="Proteomes" id="UP000294558">
    <property type="component" value="Unassembled WGS sequence"/>
</dbReference>
<comment type="catalytic activity">
    <reaction evidence="7">
        <text>a 2'-deoxycytidine in DNA + S-adenosyl-L-methionine = an N(4)-methyl-2'-deoxycytidine in DNA + S-adenosyl-L-homocysteine + H(+)</text>
        <dbReference type="Rhea" id="RHEA:16857"/>
        <dbReference type="Rhea" id="RHEA-COMP:11369"/>
        <dbReference type="Rhea" id="RHEA-COMP:13674"/>
        <dbReference type="ChEBI" id="CHEBI:15378"/>
        <dbReference type="ChEBI" id="CHEBI:57856"/>
        <dbReference type="ChEBI" id="CHEBI:59789"/>
        <dbReference type="ChEBI" id="CHEBI:85452"/>
        <dbReference type="ChEBI" id="CHEBI:137933"/>
        <dbReference type="EC" id="2.1.1.113"/>
    </reaction>
</comment>
<evidence type="ECO:0000256" key="5">
    <source>
        <dbReference type="ARBA" id="ARBA00022747"/>
    </source>
</evidence>
<evidence type="ECO:0000256" key="3">
    <source>
        <dbReference type="ARBA" id="ARBA00022679"/>
    </source>
</evidence>
<reference evidence="11 12" key="1">
    <citation type="submission" date="2019-03" db="EMBL/GenBank/DDBJ databases">
        <title>Sequencing the genomes of 1000 actinobacteria strains.</title>
        <authorList>
            <person name="Klenk H.-P."/>
        </authorList>
    </citation>
    <scope>NUCLEOTIDE SEQUENCE [LARGE SCALE GENOMIC DNA]</scope>
    <source>
        <strain evidence="11 12">DSM 18936</strain>
    </source>
</reference>
<dbReference type="GO" id="GO:0008170">
    <property type="term" value="F:N-methyltransferase activity"/>
    <property type="evidence" value="ECO:0007669"/>
    <property type="project" value="InterPro"/>
</dbReference>
<dbReference type="Gene3D" id="3.40.50.150">
    <property type="entry name" value="Vaccinia Virus protein VP39"/>
    <property type="match status" value="1"/>
</dbReference>
<feature type="region of interest" description="Disordered" evidence="9">
    <location>
        <begin position="1"/>
        <end position="34"/>
    </location>
</feature>
<dbReference type="PROSITE" id="PS00093">
    <property type="entry name" value="N4_MTASE"/>
    <property type="match status" value="1"/>
</dbReference>
<keyword evidence="2 11" id="KW-0489">Methyltransferase</keyword>
<dbReference type="GO" id="GO:0009307">
    <property type="term" value="P:DNA restriction-modification system"/>
    <property type="evidence" value="ECO:0007669"/>
    <property type="project" value="UniProtKB-KW"/>
</dbReference>
<evidence type="ECO:0000259" key="10">
    <source>
        <dbReference type="Pfam" id="PF01555"/>
    </source>
</evidence>
<dbReference type="AlphaFoldDB" id="A0A4R7I5V6"/>
<dbReference type="InterPro" id="IPR017985">
    <property type="entry name" value="MeTrfase_CN4_CS"/>
</dbReference>
<accession>A0A4R7I5V6</accession>
<proteinExistence type="inferred from homology"/>
<evidence type="ECO:0000256" key="8">
    <source>
        <dbReference type="RuleBase" id="RU362026"/>
    </source>
</evidence>
<evidence type="ECO:0000256" key="6">
    <source>
        <dbReference type="ARBA" id="ARBA00023125"/>
    </source>
</evidence>
<dbReference type="EC" id="2.1.1.-" evidence="8"/>
<keyword evidence="12" id="KW-1185">Reference proteome</keyword>
<dbReference type="InterPro" id="IPR029063">
    <property type="entry name" value="SAM-dependent_MTases_sf"/>
</dbReference>
<dbReference type="GO" id="GO:0003677">
    <property type="term" value="F:DNA binding"/>
    <property type="evidence" value="ECO:0007669"/>
    <property type="project" value="UniProtKB-KW"/>
</dbReference>
<dbReference type="EMBL" id="SOAU01000001">
    <property type="protein sequence ID" value="TDT18684.1"/>
    <property type="molecule type" value="Genomic_DNA"/>
</dbReference>
<evidence type="ECO:0000256" key="7">
    <source>
        <dbReference type="ARBA" id="ARBA00049120"/>
    </source>
</evidence>
<organism evidence="11 12">
    <name type="scientific">Ilumatobacter fluminis</name>
    <dbReference type="NCBI Taxonomy" id="467091"/>
    <lineage>
        <taxon>Bacteria</taxon>
        <taxon>Bacillati</taxon>
        <taxon>Actinomycetota</taxon>
        <taxon>Acidimicrobiia</taxon>
        <taxon>Acidimicrobiales</taxon>
        <taxon>Ilumatobacteraceae</taxon>
        <taxon>Ilumatobacter</taxon>
    </lineage>
</organism>